<keyword evidence="1" id="KW-0472">Membrane</keyword>
<gene>
    <name evidence="2" type="ORF">M0H32_19800</name>
</gene>
<protein>
    <submittedName>
        <fullName evidence="2">DUF2125 domain-containing protein</fullName>
    </submittedName>
</protein>
<evidence type="ECO:0000313" key="2">
    <source>
        <dbReference type="EMBL" id="MCK7614421.1"/>
    </source>
</evidence>
<dbReference type="EMBL" id="JALNMJ010000015">
    <property type="protein sequence ID" value="MCK7614421.1"/>
    <property type="molecule type" value="Genomic_DNA"/>
</dbReference>
<proteinExistence type="predicted"/>
<reference evidence="2" key="1">
    <citation type="submission" date="2022-04" db="EMBL/GenBank/DDBJ databases">
        <title>Roseibium sp. CAU 1639 isolated from mud.</title>
        <authorList>
            <person name="Kim W."/>
        </authorList>
    </citation>
    <scope>NUCLEOTIDE SEQUENCE</scope>
    <source>
        <strain evidence="2">CAU 1639</strain>
    </source>
</reference>
<name>A0ABT0GYB0_9HYPH</name>
<dbReference type="Proteomes" id="UP001431221">
    <property type="component" value="Unassembled WGS sequence"/>
</dbReference>
<keyword evidence="1" id="KW-0812">Transmembrane</keyword>
<evidence type="ECO:0000256" key="1">
    <source>
        <dbReference type="SAM" id="Phobius"/>
    </source>
</evidence>
<dbReference type="InterPro" id="IPR018666">
    <property type="entry name" value="DUF2125"/>
</dbReference>
<keyword evidence="3" id="KW-1185">Reference proteome</keyword>
<evidence type="ECO:0000313" key="3">
    <source>
        <dbReference type="Proteomes" id="UP001431221"/>
    </source>
</evidence>
<keyword evidence="1" id="KW-1133">Transmembrane helix</keyword>
<organism evidence="2 3">
    <name type="scientific">Roseibium sediminicola</name>
    <dbReference type="NCBI Taxonomy" id="2933272"/>
    <lineage>
        <taxon>Bacteria</taxon>
        <taxon>Pseudomonadati</taxon>
        <taxon>Pseudomonadota</taxon>
        <taxon>Alphaproteobacteria</taxon>
        <taxon>Hyphomicrobiales</taxon>
        <taxon>Stappiaceae</taxon>
        <taxon>Roseibium</taxon>
    </lineage>
</organism>
<dbReference type="Pfam" id="PF09898">
    <property type="entry name" value="DUF2125"/>
    <property type="match status" value="1"/>
</dbReference>
<dbReference type="RefSeq" id="WP_248156975.1">
    <property type="nucleotide sequence ID" value="NZ_JALNMJ010000015.1"/>
</dbReference>
<accession>A0ABT0GYB0</accession>
<comment type="caution">
    <text evidence="2">The sequence shown here is derived from an EMBL/GenBank/DDBJ whole genome shotgun (WGS) entry which is preliminary data.</text>
</comment>
<feature type="transmembrane region" description="Helical" evidence="1">
    <location>
        <begin position="16"/>
        <end position="36"/>
    </location>
</feature>
<sequence>MSDTKTKPPKPSRRGYILLIAAIVIVVAGWSAAWFYGRSVLAGQLDLQMRRLAEQGLDLTCSDLGIAGYPFRYEIACRDMKSIDRWGATGSLGGLNAVALIYNPWHVIFEARSPAAMAVPVSGVTGDVTWDTARASVRLSENALSALDAVVESPEASLASLASAGQFAADKAEVHLREVPDIDGMLEGFVTIDNLALKSLPNLMETVRLRGHVRVANGMALLAGADLVTLVLANDGELPLRLMLAEAAIGPSRAVASGDLVLAGDGTLSGTLEVALGNAQVLLETLKPLFSPQDQTYPLIEGMVKSLEPAATEVDGMRTIKIPVTLNRGLVQVGLLPVGRIPPLFAAGS</sequence>